<feature type="compositionally biased region" description="Polar residues" evidence="1">
    <location>
        <begin position="25"/>
        <end position="37"/>
    </location>
</feature>
<protein>
    <submittedName>
        <fullName evidence="4">RING-type domain-containing protein</fullName>
    </submittedName>
</protein>
<evidence type="ECO:0000313" key="4">
    <source>
        <dbReference type="WBParaSite" id="PgB12X_g065_t02"/>
    </source>
</evidence>
<feature type="compositionally biased region" description="Acidic residues" evidence="1">
    <location>
        <begin position="588"/>
        <end position="599"/>
    </location>
</feature>
<feature type="compositionally biased region" description="Basic and acidic residues" evidence="1">
    <location>
        <begin position="923"/>
        <end position="941"/>
    </location>
</feature>
<feature type="region of interest" description="Disordered" evidence="1">
    <location>
        <begin position="1359"/>
        <end position="1411"/>
    </location>
</feature>
<feature type="region of interest" description="Disordered" evidence="1">
    <location>
        <begin position="1"/>
        <end position="41"/>
    </location>
</feature>
<dbReference type="GO" id="GO:0048066">
    <property type="term" value="P:developmental pigmentation"/>
    <property type="evidence" value="ECO:0007669"/>
    <property type="project" value="TreeGrafter"/>
</dbReference>
<feature type="region of interest" description="Disordered" evidence="1">
    <location>
        <begin position="923"/>
        <end position="948"/>
    </location>
</feature>
<feature type="compositionally biased region" description="Low complexity" evidence="1">
    <location>
        <begin position="1360"/>
        <end position="1386"/>
    </location>
</feature>
<feature type="domain" description="HPS5-like beta-propeller" evidence="2">
    <location>
        <begin position="49"/>
        <end position="411"/>
    </location>
</feature>
<organism evidence="3 4">
    <name type="scientific">Parascaris univalens</name>
    <name type="common">Nematode worm</name>
    <dbReference type="NCBI Taxonomy" id="6257"/>
    <lineage>
        <taxon>Eukaryota</taxon>
        <taxon>Metazoa</taxon>
        <taxon>Ecdysozoa</taxon>
        <taxon>Nematoda</taxon>
        <taxon>Chromadorea</taxon>
        <taxon>Rhabditida</taxon>
        <taxon>Spirurina</taxon>
        <taxon>Ascaridomorpha</taxon>
        <taxon>Ascaridoidea</taxon>
        <taxon>Ascarididae</taxon>
        <taxon>Parascaris</taxon>
    </lineage>
</organism>
<dbReference type="Pfam" id="PF23756">
    <property type="entry name" value="Beta-prop_HPS5"/>
    <property type="match status" value="1"/>
</dbReference>
<name>A0A914ZPL8_PARUN</name>
<keyword evidence="3" id="KW-1185">Reference proteome</keyword>
<dbReference type="SUPFAM" id="SSF50978">
    <property type="entry name" value="WD40 repeat-like"/>
    <property type="match status" value="1"/>
</dbReference>
<dbReference type="InterPro" id="IPR015943">
    <property type="entry name" value="WD40/YVTN_repeat-like_dom_sf"/>
</dbReference>
<evidence type="ECO:0000256" key="1">
    <source>
        <dbReference type="SAM" id="MobiDB-lite"/>
    </source>
</evidence>
<feature type="region of interest" description="Disordered" evidence="1">
    <location>
        <begin position="1117"/>
        <end position="1137"/>
    </location>
</feature>
<dbReference type="PANTHER" id="PTHR23287:SF18">
    <property type="entry name" value="BLOC-2 COMPLEX MEMBER HPS5"/>
    <property type="match status" value="1"/>
</dbReference>
<reference evidence="4" key="1">
    <citation type="submission" date="2022-11" db="UniProtKB">
        <authorList>
            <consortium name="WormBaseParasite"/>
        </authorList>
    </citation>
    <scope>IDENTIFICATION</scope>
</reference>
<dbReference type="Proteomes" id="UP000887569">
    <property type="component" value="Unplaced"/>
</dbReference>
<dbReference type="Gene3D" id="2.130.10.10">
    <property type="entry name" value="YVTN repeat-like/Quinoprotein amine dehydrogenase"/>
    <property type="match status" value="1"/>
</dbReference>
<feature type="region of interest" description="Disordered" evidence="1">
    <location>
        <begin position="576"/>
        <end position="603"/>
    </location>
</feature>
<dbReference type="InterPro" id="IPR036322">
    <property type="entry name" value="WD40_repeat_dom_sf"/>
</dbReference>
<dbReference type="GO" id="GO:0005737">
    <property type="term" value="C:cytoplasm"/>
    <property type="evidence" value="ECO:0007669"/>
    <property type="project" value="TreeGrafter"/>
</dbReference>
<dbReference type="InterPro" id="IPR056499">
    <property type="entry name" value="Beta-prop_HPS5-like"/>
</dbReference>
<feature type="compositionally biased region" description="Polar residues" evidence="1">
    <location>
        <begin position="1399"/>
        <end position="1411"/>
    </location>
</feature>
<dbReference type="CDD" id="cd16484">
    <property type="entry name" value="RING-H2_Vps"/>
    <property type="match status" value="1"/>
</dbReference>
<feature type="compositionally biased region" description="Low complexity" evidence="1">
    <location>
        <begin position="1"/>
        <end position="20"/>
    </location>
</feature>
<dbReference type="WBParaSite" id="PgB12X_g065_t02">
    <property type="protein sequence ID" value="PgB12X_g065_t02"/>
    <property type="gene ID" value="PgB12X_g065"/>
</dbReference>
<evidence type="ECO:0000313" key="3">
    <source>
        <dbReference type="Proteomes" id="UP000887569"/>
    </source>
</evidence>
<accession>A0A914ZPL8</accession>
<evidence type="ECO:0000259" key="2">
    <source>
        <dbReference type="Pfam" id="PF23756"/>
    </source>
</evidence>
<proteinExistence type="predicted"/>
<dbReference type="PANTHER" id="PTHR23287">
    <property type="entry name" value="RUBY-EYE2-LIKE PROTEIN"/>
    <property type="match status" value="1"/>
</dbReference>
<sequence length="1411" mass="156206">MSSASTPDRSPRTTATTSRSRGSKGNETQMQASNSDESSGRVEMTHVFLELTSLDELSFPTSSSSRIKYTCLDASPHYLAVGSSSGTVYLFSRYASKSRNRMSSVPVQIISPKDGPVVKLAISPDEKYLVSASQRGPLTISALSNVGHSPTTVVSNTCHVGNVESGQANHVTELRWSDDSRKIYAGDLKGQVSCTRIQGRKLFRSPCDVLLETDSEVVQIDVREECLLVSTLTRCCLCDLTTLHCVQVGKKLRQGRFGAIFYPKLRHHMSPEEERNLDAMTPHPQADNSTSPALIFASRPNGRLWEANSQGVVYSTHQYRSLSNISRFPVISFKEDFSRGNVLNDPPGKHLIFGRLHLIDCQRNSFVLTSGGSSLYLIDPADGRFVLACDIDENARISEYAICGSDIFILSDETGKLRKLSLFTLQKAVEKLHWKECFSQAAELISAVALQIERSGVVPWRSELLQDILTNSINGSTHVSSSGSECSATQSRALQKLLHLREQQRSREEITSQLPSKHPRAIIHRLSTGIHRVVRIMDNSGYEDDFTFRAPSPLRQRSKSTPNIESSLKAVAWKRRSVPLKQSTPEDPPFEEEGDDGERDAEQMRKQRIQEAFHLLDADSSNKGYLAGNGSADSLRTLLACGEQRVTFHSQVTLGDVPKDLIAAKKLLRLIADDAKKNEAKKCGSDDQYSLMQAHHSLTANPSTDFVCLFGRRDPLEGLSGCVTSRTWSTEPVNVERMTVVKRPRKGARIVKAIKPLGRPVCITAEGDIHLSCSPVEGSDGHSAGNGPKERLAQHMSSEHVDMLENKEVWEAVKECVHSRNSHSPVKVVISEGKTVVTSPINEPNLVTNVASTQHLDNSSPTNGANAVKNRSSNTLINSSYVVENNFVTDNKIKVSWSMASPTQNAQLHLLKDATNFTAVSNEDKSAQKEDVGDACNSEKDDLSEDDTDERLMDVSEVTVAPTTISSSAVEEAQEASSKYCTNCRLHSSWPVVMTFGRAMSQLKVVADEFVHGGVPSCVEQWARLLTYYVHIVPAPQTDNETVKVGVKTLCEECAAFFDFGFQMKRKIVKMTEWLNRVRKGSQDDKRAENIVRTSALAFDETMARKLFFKKDSTARKGSSSMDVVPSTSDAAQPPSSKWRFQGTRGCSFAVEMKNESDKNSVVINMSSEVTKPSQQVIEREEEDVTPTYLLNFAWISALTLSQLLLCMRLCEGIDAVFGLLMDNEVVMNRLSQQDWQWLTVLKAAEVERWKEIMPKQVVNGLLSELNIVSIKDVGPDLSDSKSEFSKRFHLGKQPPSSIIILVDGNCPCCTLPLKGRVSDNDCYVTSFHCGHSYHKVCLREANMSRCIRCEIERQRHRQQQQQQGGTLSSQCSSRRGISSGGIQPSVRHITARTARVNVPSSQAPKTSRKT</sequence>
<feature type="compositionally biased region" description="Polar residues" evidence="1">
    <location>
        <begin position="1117"/>
        <end position="1136"/>
    </location>
</feature>